<dbReference type="PANTHER" id="PTHR11206">
    <property type="entry name" value="MULTIDRUG RESISTANCE PROTEIN"/>
    <property type="match status" value="1"/>
</dbReference>
<feature type="transmembrane region" description="Helical" evidence="6">
    <location>
        <begin position="385"/>
        <end position="405"/>
    </location>
</feature>
<sequence>MPRVYPARIKKTVTIKNSCYTSFEENNEDELNEPLILHENELKILIQEEEVDEKKNDLEIDKGKIYKSEFKILSEYSIPIIFSEILRNTLLMTSVLFIGHRTTFELAAITLASSYCNVTGWCLLIGMDSALDTLCSQAYAAATTIKEKKIVGKILQRGFVILVTICIFIFGLWQFTEPILLLCHQDPNISKVAGIFSRYSCLGLIPYVIFECEKKLLQVQGIMYVPTFIIGSAVPINAILHYFFIFSKWSPLPNEIAYIGSAFSIAITFLYMSIVGFLYIKYVRGKECWGGVDFRCIFDFKKWIEFLNLGLPGAIMVCNEWWAYEVCSLLAGILGETQLAVQSIFSTITDYSYNIPMGLSMAETLRLGYNLGEKSSSKASATTRVSIFMASCFGILNSFVLLIFRYQLPKLFTNSEEVIEGCSKILIIGAFYQLSDGLATIGCGILKGSGHQKNGALINFVAYWIIGLPLGILLGFVFHLDLNGIWIGMAIALFSVMSLEFITIYRIDWVKEVQATIERISKN</sequence>
<evidence type="ECO:0000313" key="8">
    <source>
        <dbReference type="Proteomes" id="UP000193920"/>
    </source>
</evidence>
<dbReference type="GO" id="GO:0015297">
    <property type="term" value="F:antiporter activity"/>
    <property type="evidence" value="ECO:0007669"/>
    <property type="project" value="InterPro"/>
</dbReference>
<organism evidence="7 8">
    <name type="scientific">Neocallimastix californiae</name>
    <dbReference type="NCBI Taxonomy" id="1754190"/>
    <lineage>
        <taxon>Eukaryota</taxon>
        <taxon>Fungi</taxon>
        <taxon>Fungi incertae sedis</taxon>
        <taxon>Chytridiomycota</taxon>
        <taxon>Chytridiomycota incertae sedis</taxon>
        <taxon>Neocallimastigomycetes</taxon>
        <taxon>Neocallimastigales</taxon>
        <taxon>Neocallimastigaceae</taxon>
        <taxon>Neocallimastix</taxon>
    </lineage>
</organism>
<keyword evidence="8" id="KW-1185">Reference proteome</keyword>
<feature type="transmembrane region" description="Helical" evidence="6">
    <location>
        <begin position="256"/>
        <end position="280"/>
    </location>
</feature>
<feature type="transmembrane region" description="Helical" evidence="6">
    <location>
        <begin position="222"/>
        <end position="244"/>
    </location>
</feature>
<dbReference type="EMBL" id="MCOG01000038">
    <property type="protein sequence ID" value="ORY72672.1"/>
    <property type="molecule type" value="Genomic_DNA"/>
</dbReference>
<keyword evidence="4 6" id="KW-1133">Transmembrane helix</keyword>
<evidence type="ECO:0000313" key="7">
    <source>
        <dbReference type="EMBL" id="ORY72672.1"/>
    </source>
</evidence>
<dbReference type="STRING" id="1754190.A0A1Y2EM99"/>
<dbReference type="Proteomes" id="UP000193920">
    <property type="component" value="Unassembled WGS sequence"/>
</dbReference>
<feature type="transmembrane region" description="Helical" evidence="6">
    <location>
        <begin position="193"/>
        <end position="210"/>
    </location>
</feature>
<dbReference type="OrthoDB" id="2126698at2759"/>
<comment type="subcellular location">
    <subcellularLocation>
        <location evidence="1">Membrane</location>
        <topology evidence="1">Multi-pass membrane protein</topology>
    </subcellularLocation>
</comment>
<dbReference type="GO" id="GO:1990961">
    <property type="term" value="P:xenobiotic detoxification by transmembrane export across the plasma membrane"/>
    <property type="evidence" value="ECO:0007669"/>
    <property type="project" value="InterPro"/>
</dbReference>
<feature type="transmembrane region" description="Helical" evidence="6">
    <location>
        <begin position="484"/>
        <end position="505"/>
    </location>
</feature>
<evidence type="ECO:0000256" key="6">
    <source>
        <dbReference type="SAM" id="Phobius"/>
    </source>
</evidence>
<dbReference type="GO" id="GO:0042910">
    <property type="term" value="F:xenobiotic transmembrane transporter activity"/>
    <property type="evidence" value="ECO:0007669"/>
    <property type="project" value="InterPro"/>
</dbReference>
<feature type="transmembrane region" description="Helical" evidence="6">
    <location>
        <begin position="154"/>
        <end position="173"/>
    </location>
</feature>
<evidence type="ECO:0000256" key="5">
    <source>
        <dbReference type="ARBA" id="ARBA00023136"/>
    </source>
</evidence>
<dbReference type="NCBIfam" id="TIGR00797">
    <property type="entry name" value="matE"/>
    <property type="match status" value="1"/>
</dbReference>
<accession>A0A1Y2EM99</accession>
<evidence type="ECO:0000256" key="4">
    <source>
        <dbReference type="ARBA" id="ARBA00022989"/>
    </source>
</evidence>
<name>A0A1Y2EM99_9FUNG</name>
<evidence type="ECO:0000256" key="3">
    <source>
        <dbReference type="ARBA" id="ARBA00022692"/>
    </source>
</evidence>
<keyword evidence="3 6" id="KW-0812">Transmembrane</keyword>
<dbReference type="AlphaFoldDB" id="A0A1Y2EM99"/>
<gene>
    <name evidence="7" type="ORF">LY90DRAFT_637334</name>
</gene>
<feature type="transmembrane region" description="Helical" evidence="6">
    <location>
        <begin position="425"/>
        <end position="445"/>
    </location>
</feature>
<feature type="transmembrane region" description="Helical" evidence="6">
    <location>
        <begin position="457"/>
        <end position="478"/>
    </location>
</feature>
<evidence type="ECO:0000256" key="2">
    <source>
        <dbReference type="ARBA" id="ARBA00010199"/>
    </source>
</evidence>
<comment type="similarity">
    <text evidence="2">Belongs to the multi antimicrobial extrusion (MATE) (TC 2.A.66.1) family.</text>
</comment>
<protein>
    <submittedName>
        <fullName evidence="7">MATE efflux family protein</fullName>
    </submittedName>
</protein>
<dbReference type="GO" id="GO:0016020">
    <property type="term" value="C:membrane"/>
    <property type="evidence" value="ECO:0007669"/>
    <property type="project" value="UniProtKB-SubCell"/>
</dbReference>
<evidence type="ECO:0000256" key="1">
    <source>
        <dbReference type="ARBA" id="ARBA00004141"/>
    </source>
</evidence>
<proteinExistence type="inferred from homology"/>
<keyword evidence="5 6" id="KW-0472">Membrane</keyword>
<reference evidence="7 8" key="1">
    <citation type="submission" date="2016-08" db="EMBL/GenBank/DDBJ databases">
        <title>A Parts List for Fungal Cellulosomes Revealed by Comparative Genomics.</title>
        <authorList>
            <consortium name="DOE Joint Genome Institute"/>
            <person name="Haitjema C.H."/>
            <person name="Gilmore S.P."/>
            <person name="Henske J.K."/>
            <person name="Solomon K.V."/>
            <person name="De Groot R."/>
            <person name="Kuo A."/>
            <person name="Mondo S.J."/>
            <person name="Salamov A.A."/>
            <person name="Labutti K."/>
            <person name="Zhao Z."/>
            <person name="Chiniquy J."/>
            <person name="Barry K."/>
            <person name="Brewer H.M."/>
            <person name="Purvine S.O."/>
            <person name="Wright A.T."/>
            <person name="Boxma B."/>
            <person name="Van Alen T."/>
            <person name="Hackstein J.H."/>
            <person name="Baker S.E."/>
            <person name="Grigoriev I.V."/>
            <person name="O'Malley M.A."/>
        </authorList>
    </citation>
    <scope>NUCLEOTIDE SEQUENCE [LARGE SCALE GENOMIC DNA]</scope>
    <source>
        <strain evidence="7 8">G1</strain>
    </source>
</reference>
<dbReference type="Pfam" id="PF01554">
    <property type="entry name" value="MatE"/>
    <property type="match status" value="2"/>
</dbReference>
<dbReference type="CDD" id="cd13132">
    <property type="entry name" value="MATE_eukaryotic"/>
    <property type="match status" value="1"/>
</dbReference>
<comment type="caution">
    <text evidence="7">The sequence shown here is derived from an EMBL/GenBank/DDBJ whole genome shotgun (WGS) entry which is preliminary data.</text>
</comment>
<dbReference type="InterPro" id="IPR045069">
    <property type="entry name" value="MATE_euk"/>
</dbReference>
<dbReference type="InterPro" id="IPR002528">
    <property type="entry name" value="MATE_fam"/>
</dbReference>